<dbReference type="InterPro" id="IPR009081">
    <property type="entry name" value="PP-bd_ACP"/>
</dbReference>
<dbReference type="SUPFAM" id="SSF52777">
    <property type="entry name" value="CoA-dependent acyltransferases"/>
    <property type="match status" value="2"/>
</dbReference>
<dbReference type="RefSeq" id="WP_189077179.1">
    <property type="nucleotide sequence ID" value="NZ_BMMX01000001.1"/>
</dbReference>
<dbReference type="InterPro" id="IPR025110">
    <property type="entry name" value="AMP-bd_C"/>
</dbReference>
<dbReference type="Pfam" id="PF13193">
    <property type="entry name" value="AMP-binding_C"/>
    <property type="match status" value="1"/>
</dbReference>
<protein>
    <recommendedName>
        <fullName evidence="4">Carrier domain-containing protein</fullName>
    </recommendedName>
</protein>
<dbReference type="Proteomes" id="UP000656042">
    <property type="component" value="Unassembled WGS sequence"/>
</dbReference>
<dbReference type="GO" id="GO:0044550">
    <property type="term" value="P:secondary metabolite biosynthetic process"/>
    <property type="evidence" value="ECO:0007669"/>
    <property type="project" value="TreeGrafter"/>
</dbReference>
<dbReference type="Pfam" id="PF00550">
    <property type="entry name" value="PP-binding"/>
    <property type="match status" value="1"/>
</dbReference>
<name>A0A8J3BRW0_9ACTN</name>
<dbReference type="GO" id="GO:0043041">
    <property type="term" value="P:amino acid activation for nonribosomal peptide biosynthetic process"/>
    <property type="evidence" value="ECO:0007669"/>
    <property type="project" value="TreeGrafter"/>
</dbReference>
<evidence type="ECO:0000259" key="4">
    <source>
        <dbReference type="PROSITE" id="PS50075"/>
    </source>
</evidence>
<comment type="cofactor">
    <cofactor evidence="1">
        <name>pantetheine 4'-phosphate</name>
        <dbReference type="ChEBI" id="CHEBI:47942"/>
    </cofactor>
</comment>
<reference evidence="5" key="2">
    <citation type="submission" date="2020-09" db="EMBL/GenBank/DDBJ databases">
        <authorList>
            <person name="Sun Q."/>
            <person name="Zhou Y."/>
        </authorList>
    </citation>
    <scope>NUCLEOTIDE SEQUENCE</scope>
    <source>
        <strain evidence="5">CGMCC 4.7299</strain>
    </source>
</reference>
<dbReference type="GO" id="GO:0003824">
    <property type="term" value="F:catalytic activity"/>
    <property type="evidence" value="ECO:0007669"/>
    <property type="project" value="InterPro"/>
</dbReference>
<dbReference type="PROSITE" id="PS00455">
    <property type="entry name" value="AMP_BINDING"/>
    <property type="match status" value="1"/>
</dbReference>
<dbReference type="InterPro" id="IPR020806">
    <property type="entry name" value="PKS_PP-bd"/>
</dbReference>
<dbReference type="SMART" id="SM00823">
    <property type="entry name" value="PKS_PP"/>
    <property type="match status" value="1"/>
</dbReference>
<dbReference type="SUPFAM" id="SSF56801">
    <property type="entry name" value="Acetyl-CoA synthetase-like"/>
    <property type="match status" value="1"/>
</dbReference>
<dbReference type="Pfam" id="PF00501">
    <property type="entry name" value="AMP-binding"/>
    <property type="match status" value="1"/>
</dbReference>
<sequence length="1029" mass="108470">MTAGAPASLGQEQLWLAEQAAGHHPANNVPHAWHLCGPLDRAALQRAVDRLVERHSVLRTVLRAGEFDLRQVVTPARAVPIVPLAPDDDSAPVQPGVPSAVDAFAHEPFDLGGEWPIRVGLVSFDAEHHLLVMVLHHIVCDGVTSGLLQGCLTDAYEAACAGSENGPGAPDDGHLAFAVAERNRWTADEQASRRWLADLSAAGREHRPLPGVSRQQLVGPAGTREYELDAGPTTALLAVGAEYGCTPAMTLSAVFAWVLGRWTGEQTVIFSSPVSTRSTPRVERALGFFVNSLPMPIKVGDGPALPALLARARTAVLAALEHAHVPHGEIRAALAGYGDPLHDVTFVVERARPQRFTMGGLTAEGQPVPARHTMFGLSFHVWLDGSGHRVAVTHDRSAVPAELVERLVDHFREAIADAAAGAGLPDLPGRDRAAVLRWSAGPSAVGGQDGLLARVTGHVRNQPDALAVRCADGGLSYAELWSRSGRVAAQLQEHGVGPDDLVAISQPRAAGLLVSVLGVLRSGAAFMPLDPRDPATRREALISQSGARALLVAPPGSAEPKLVVNGTAVLPTSPAVASPSADDPDCLAYVINTSGSTGTPKGVQISRGSLANYLAWAADAYGLDARSSVPLHTSVAYDLAMTSLLGPLYAGGCVEILGEQRGPLAVAEDLGQGYQLVKGTPSHLLAMLEETTDEGSGRWPPVVAIGGENLPGDYVRRWVRRAPHTVLVNEYGPTETTVASTAHVVRELPSGDAVPIGVPIRGTTAYVVDDQLRLVPVGVPGELLLGGAGLSRGYRHLAAATAERFVPDPFGDPGGRLYRTGDLARWTGAGALELLGRLDDQVKVLGYRVEPGEVEGALAGLPGVRQAAVLPQRVSTQDVRLVAFVCLDDGAPTAEGEFGWIRDELAQRLPAHLVPGVYVQLDDLPTTDAGKRDRKALRERLPAPEITTAQPTPDRAGWAGKVRAAWRDVLGHDDLPGDVSFFAAGGTSLMLLRLNSALRNQGADGFSVTDLFRHRTIDTFAAHLAGLNG</sequence>
<dbReference type="GO" id="GO:0008610">
    <property type="term" value="P:lipid biosynthetic process"/>
    <property type="evidence" value="ECO:0007669"/>
    <property type="project" value="UniProtKB-ARBA"/>
</dbReference>
<dbReference type="PANTHER" id="PTHR45527:SF1">
    <property type="entry name" value="FATTY ACID SYNTHASE"/>
    <property type="match status" value="1"/>
</dbReference>
<dbReference type="InterPro" id="IPR000873">
    <property type="entry name" value="AMP-dep_synth/lig_dom"/>
</dbReference>
<dbReference type="PANTHER" id="PTHR45527">
    <property type="entry name" value="NONRIBOSOMAL PEPTIDE SYNTHETASE"/>
    <property type="match status" value="1"/>
</dbReference>
<dbReference type="EMBL" id="BMMX01000001">
    <property type="protein sequence ID" value="GGK72627.1"/>
    <property type="molecule type" value="Genomic_DNA"/>
</dbReference>
<feature type="domain" description="Carrier" evidence="4">
    <location>
        <begin position="953"/>
        <end position="1028"/>
    </location>
</feature>
<dbReference type="AlphaFoldDB" id="A0A8J3BRW0"/>
<dbReference type="NCBIfam" id="TIGR01733">
    <property type="entry name" value="AA-adenyl-dom"/>
    <property type="match status" value="1"/>
</dbReference>
<evidence type="ECO:0000256" key="2">
    <source>
        <dbReference type="ARBA" id="ARBA00022450"/>
    </source>
</evidence>
<dbReference type="Gene3D" id="3.30.300.30">
    <property type="match status" value="1"/>
</dbReference>
<proteinExistence type="predicted"/>
<dbReference type="Gene3D" id="3.30.559.10">
    <property type="entry name" value="Chloramphenicol acetyltransferase-like domain"/>
    <property type="match status" value="1"/>
</dbReference>
<dbReference type="Gene3D" id="3.40.50.980">
    <property type="match status" value="2"/>
</dbReference>
<keyword evidence="3" id="KW-0597">Phosphoprotein</keyword>
<dbReference type="InterPro" id="IPR036736">
    <property type="entry name" value="ACP-like_sf"/>
</dbReference>
<keyword evidence="6" id="KW-1185">Reference proteome</keyword>
<evidence type="ECO:0000313" key="6">
    <source>
        <dbReference type="Proteomes" id="UP000656042"/>
    </source>
</evidence>
<reference evidence="5" key="1">
    <citation type="journal article" date="2014" name="Int. J. Syst. Evol. Microbiol.">
        <title>Complete genome sequence of Corynebacterium casei LMG S-19264T (=DSM 44701T), isolated from a smear-ripened cheese.</title>
        <authorList>
            <consortium name="US DOE Joint Genome Institute (JGI-PGF)"/>
            <person name="Walter F."/>
            <person name="Albersmeier A."/>
            <person name="Kalinowski J."/>
            <person name="Ruckert C."/>
        </authorList>
    </citation>
    <scope>NUCLEOTIDE SEQUENCE</scope>
    <source>
        <strain evidence="5">CGMCC 4.7299</strain>
    </source>
</reference>
<dbReference type="Pfam" id="PF00668">
    <property type="entry name" value="Condensation"/>
    <property type="match status" value="1"/>
</dbReference>
<dbReference type="InterPro" id="IPR010071">
    <property type="entry name" value="AA_adenyl_dom"/>
</dbReference>
<dbReference type="Gene3D" id="1.10.1200.10">
    <property type="entry name" value="ACP-like"/>
    <property type="match status" value="1"/>
</dbReference>
<dbReference type="InterPro" id="IPR020845">
    <property type="entry name" value="AMP-binding_CS"/>
</dbReference>
<organism evidence="5 6">
    <name type="scientific">Mangrovihabitans endophyticus</name>
    <dbReference type="NCBI Taxonomy" id="1751298"/>
    <lineage>
        <taxon>Bacteria</taxon>
        <taxon>Bacillati</taxon>
        <taxon>Actinomycetota</taxon>
        <taxon>Actinomycetes</taxon>
        <taxon>Micromonosporales</taxon>
        <taxon>Micromonosporaceae</taxon>
        <taxon>Mangrovihabitans</taxon>
    </lineage>
</organism>
<dbReference type="Gene3D" id="2.30.38.10">
    <property type="entry name" value="Luciferase, Domain 3"/>
    <property type="match status" value="1"/>
</dbReference>
<dbReference type="InterPro" id="IPR023213">
    <property type="entry name" value="CAT-like_dom_sf"/>
</dbReference>
<dbReference type="InterPro" id="IPR001242">
    <property type="entry name" value="Condensation_dom"/>
</dbReference>
<accession>A0A8J3BRW0</accession>
<gene>
    <name evidence="5" type="ORF">GCM10012284_03010</name>
</gene>
<keyword evidence="2" id="KW-0596">Phosphopantetheine</keyword>
<dbReference type="PROSITE" id="PS50075">
    <property type="entry name" value="CARRIER"/>
    <property type="match status" value="1"/>
</dbReference>
<dbReference type="CDD" id="cd05930">
    <property type="entry name" value="A_NRPS"/>
    <property type="match status" value="1"/>
</dbReference>
<dbReference type="GO" id="GO:0005737">
    <property type="term" value="C:cytoplasm"/>
    <property type="evidence" value="ECO:0007669"/>
    <property type="project" value="TreeGrafter"/>
</dbReference>
<dbReference type="InterPro" id="IPR045851">
    <property type="entry name" value="AMP-bd_C_sf"/>
</dbReference>
<dbReference type="SUPFAM" id="SSF47336">
    <property type="entry name" value="ACP-like"/>
    <property type="match status" value="1"/>
</dbReference>
<dbReference type="GO" id="GO:0031177">
    <property type="term" value="F:phosphopantetheine binding"/>
    <property type="evidence" value="ECO:0007669"/>
    <property type="project" value="InterPro"/>
</dbReference>
<evidence type="ECO:0000313" key="5">
    <source>
        <dbReference type="EMBL" id="GGK72627.1"/>
    </source>
</evidence>
<comment type="caution">
    <text evidence="5">The sequence shown here is derived from an EMBL/GenBank/DDBJ whole genome shotgun (WGS) entry which is preliminary data.</text>
</comment>
<dbReference type="Gene3D" id="3.30.559.30">
    <property type="entry name" value="Nonribosomal peptide synthetase, condensation domain"/>
    <property type="match status" value="1"/>
</dbReference>
<evidence type="ECO:0000256" key="3">
    <source>
        <dbReference type="ARBA" id="ARBA00022553"/>
    </source>
</evidence>
<evidence type="ECO:0000256" key="1">
    <source>
        <dbReference type="ARBA" id="ARBA00001957"/>
    </source>
</evidence>